<reference evidence="5 6" key="1">
    <citation type="submission" date="2010-12" db="EMBL/GenBank/DDBJ databases">
        <authorList>
            <person name="Muzny D."/>
            <person name="Qin X."/>
            <person name="Deng J."/>
            <person name="Jiang H."/>
            <person name="Liu Y."/>
            <person name="Qu J."/>
            <person name="Song X.-Z."/>
            <person name="Zhang L."/>
            <person name="Thornton R."/>
            <person name="Coyle M."/>
            <person name="Francisco L."/>
            <person name="Jackson L."/>
            <person name="Javaid M."/>
            <person name="Korchina V."/>
            <person name="Kovar C."/>
            <person name="Mata R."/>
            <person name="Mathew T."/>
            <person name="Ngo R."/>
            <person name="Nguyen L."/>
            <person name="Nguyen N."/>
            <person name="Okwuonu G."/>
            <person name="Ongeri F."/>
            <person name="Pham C."/>
            <person name="Simmons D."/>
            <person name="Wilczek-Boney K."/>
            <person name="Hale W."/>
            <person name="Jakkamsetti A."/>
            <person name="Pham P."/>
            <person name="Ruth R."/>
            <person name="San Lucas F."/>
            <person name="Warren J."/>
            <person name="Zhang J."/>
            <person name="Zhao Z."/>
            <person name="Zhou C."/>
            <person name="Zhu D."/>
            <person name="Lee S."/>
            <person name="Bess C."/>
            <person name="Blankenburg K."/>
            <person name="Forbes L."/>
            <person name="Fu Q."/>
            <person name="Gubbala S."/>
            <person name="Hirani K."/>
            <person name="Jayaseelan J.C."/>
            <person name="Lara F."/>
            <person name="Munidasa M."/>
            <person name="Palculict T."/>
            <person name="Patil S."/>
            <person name="Pu L.-L."/>
            <person name="Saada N."/>
            <person name="Tang L."/>
            <person name="Weissenberger G."/>
            <person name="Zhu Y."/>
            <person name="Hemphill L."/>
            <person name="Shang Y."/>
            <person name="Youmans B."/>
            <person name="Ayvaz T."/>
            <person name="Ross M."/>
            <person name="Santibanez J."/>
            <person name="Aqrawi P."/>
            <person name="Gross S."/>
            <person name="Joshi V."/>
            <person name="Fowler G."/>
            <person name="Nazareth L."/>
            <person name="Reid J."/>
            <person name="Worley K."/>
            <person name="Petrosino J."/>
            <person name="Highlander S."/>
            <person name="Gibbs R."/>
        </authorList>
    </citation>
    <scope>NUCLEOTIDE SEQUENCE [LARGE SCALE GENOMIC DNA]</scope>
    <source>
        <strain evidence="5 6">ATCC 51599</strain>
    </source>
</reference>
<evidence type="ECO:0000256" key="2">
    <source>
        <dbReference type="ARBA" id="ARBA00022714"/>
    </source>
</evidence>
<feature type="domain" description="2Fe-2S ferredoxin-type" evidence="3">
    <location>
        <begin position="3"/>
        <end position="93"/>
    </location>
</feature>
<dbReference type="CDD" id="cd00207">
    <property type="entry name" value="fer2"/>
    <property type="match status" value="1"/>
</dbReference>
<dbReference type="InterPro" id="IPR012675">
    <property type="entry name" value="Beta-grasp_dom_sf"/>
</dbReference>
<dbReference type="Proteomes" id="UP000011021">
    <property type="component" value="Unassembled WGS sequence"/>
</dbReference>
<dbReference type="PROSITE" id="PS51085">
    <property type="entry name" value="2FE2S_FER_2"/>
    <property type="match status" value="1"/>
</dbReference>
<dbReference type="SUPFAM" id="SSF52343">
    <property type="entry name" value="Ferredoxin reductase-like, C-terminal NADP-linked domain"/>
    <property type="match status" value="1"/>
</dbReference>
<dbReference type="Gene3D" id="3.10.20.30">
    <property type="match status" value="1"/>
</dbReference>
<dbReference type="SUPFAM" id="SSF63380">
    <property type="entry name" value="Riboflavin synthase domain-like"/>
    <property type="match status" value="1"/>
</dbReference>
<dbReference type="PANTHER" id="PTHR47354:SF5">
    <property type="entry name" value="PROTEIN RFBI"/>
    <property type="match status" value="1"/>
</dbReference>
<organism evidence="5 6">
    <name type="scientific">Lautropia mirabilis ATCC 51599</name>
    <dbReference type="NCBI Taxonomy" id="887898"/>
    <lineage>
        <taxon>Bacteria</taxon>
        <taxon>Pseudomonadati</taxon>
        <taxon>Pseudomonadota</taxon>
        <taxon>Betaproteobacteria</taxon>
        <taxon>Burkholderiales</taxon>
        <taxon>Burkholderiaceae</taxon>
        <taxon>Lautropia</taxon>
    </lineage>
</organism>
<dbReference type="InterPro" id="IPR001433">
    <property type="entry name" value="OxRdtase_FAD/NAD-bd"/>
</dbReference>
<dbReference type="PRINTS" id="PR00410">
    <property type="entry name" value="PHEHYDRXLASE"/>
</dbReference>
<dbReference type="Pfam" id="PF00970">
    <property type="entry name" value="FAD_binding_6"/>
    <property type="match status" value="1"/>
</dbReference>
<dbReference type="GO" id="GO:0016491">
    <property type="term" value="F:oxidoreductase activity"/>
    <property type="evidence" value="ECO:0007669"/>
    <property type="project" value="InterPro"/>
</dbReference>
<evidence type="ECO:0000256" key="1">
    <source>
        <dbReference type="ARBA" id="ARBA00001974"/>
    </source>
</evidence>
<dbReference type="RefSeq" id="WP_005672307.1">
    <property type="nucleotide sequence ID" value="NZ_CP146288.1"/>
</dbReference>
<evidence type="ECO:0000259" key="4">
    <source>
        <dbReference type="PROSITE" id="PS51384"/>
    </source>
</evidence>
<dbReference type="InterPro" id="IPR039261">
    <property type="entry name" value="FNR_nucleotide-bd"/>
</dbReference>
<dbReference type="CDD" id="cd06189">
    <property type="entry name" value="flavin_oxioreductase"/>
    <property type="match status" value="1"/>
</dbReference>
<evidence type="ECO:0000313" key="6">
    <source>
        <dbReference type="Proteomes" id="UP000011021"/>
    </source>
</evidence>
<dbReference type="PANTHER" id="PTHR47354">
    <property type="entry name" value="NADH OXIDOREDUCTASE HCR"/>
    <property type="match status" value="1"/>
</dbReference>
<dbReference type="PROSITE" id="PS00197">
    <property type="entry name" value="2FE2S_FER_1"/>
    <property type="match status" value="1"/>
</dbReference>
<dbReference type="InterPro" id="IPR008333">
    <property type="entry name" value="Cbr1-like_FAD-bd_dom"/>
</dbReference>
<keyword evidence="2" id="KW-0411">Iron-sulfur</keyword>
<dbReference type="AlphaFoldDB" id="E7RTW3"/>
<dbReference type="InterPro" id="IPR006058">
    <property type="entry name" value="2Fe2S_fd_BS"/>
</dbReference>
<dbReference type="Pfam" id="PF00175">
    <property type="entry name" value="NAD_binding_1"/>
    <property type="match status" value="1"/>
</dbReference>
<dbReference type="eggNOG" id="COG0633">
    <property type="taxonomic scope" value="Bacteria"/>
</dbReference>
<dbReference type="Gene3D" id="2.40.30.10">
    <property type="entry name" value="Translation factors"/>
    <property type="match status" value="1"/>
</dbReference>
<dbReference type="InterPro" id="IPR050415">
    <property type="entry name" value="MRET"/>
</dbReference>
<evidence type="ECO:0000313" key="5">
    <source>
        <dbReference type="EMBL" id="EFV96199.1"/>
    </source>
</evidence>
<dbReference type="PROSITE" id="PS51384">
    <property type="entry name" value="FAD_FR"/>
    <property type="match status" value="1"/>
</dbReference>
<feature type="domain" description="FAD-binding FR-type" evidence="4">
    <location>
        <begin position="100"/>
        <end position="205"/>
    </location>
</feature>
<dbReference type="InterPro" id="IPR036010">
    <property type="entry name" value="2Fe-2S_ferredoxin-like_sf"/>
</dbReference>
<keyword evidence="2" id="KW-0479">Metal-binding</keyword>
<dbReference type="InterPro" id="IPR017927">
    <property type="entry name" value="FAD-bd_FR_type"/>
</dbReference>
<dbReference type="eggNOG" id="COG0543">
    <property type="taxonomic scope" value="Bacteria"/>
</dbReference>
<keyword evidence="2" id="KW-0001">2Fe-2S</keyword>
<sequence>MTYNVTISPSGRQFKVDIGTTVLEAALDQGIVLPYGCKDGACGACKSLVTDGSVEQGKHLPSALSSEEMTRGYALLCTATPTSDLTIEAAVVDGASDIPVRKLPCRVRSIEALAPDVRCIRLQLPFSERLEYLAGQYVDLIFPDGVRRSYSMATAPGTMEDVELHIRHLPGGHFTDRVFGVGSRPPLKEREIFRLEGPFGTFFLREDSDKAVVLLASGTGFAPIKAIVERITALQAAGRFRRPVRLYWGGRRPADLYHDALCRQWEKDLADFQYVPVLSDAKLEDGWTGRTGFVHLAVMADLPDMSGHEVYACGVPVMVESARRDFVAQCGLDGADFYADAFTSEADRQAAA</sequence>
<evidence type="ECO:0000259" key="3">
    <source>
        <dbReference type="PROSITE" id="PS51085"/>
    </source>
</evidence>
<dbReference type="GO" id="GO:0051537">
    <property type="term" value="F:2 iron, 2 sulfur cluster binding"/>
    <property type="evidence" value="ECO:0007669"/>
    <property type="project" value="UniProtKB-KW"/>
</dbReference>
<comment type="caution">
    <text evidence="5">The sequence shown here is derived from an EMBL/GenBank/DDBJ whole genome shotgun (WGS) entry which is preliminary data.</text>
</comment>
<dbReference type="InterPro" id="IPR001041">
    <property type="entry name" value="2Fe-2S_ferredoxin-type"/>
</dbReference>
<dbReference type="Gene3D" id="3.40.50.80">
    <property type="entry name" value="Nucleotide-binding domain of ferredoxin-NADP reductase (FNR) module"/>
    <property type="match status" value="1"/>
</dbReference>
<dbReference type="EMBL" id="AEQP01000001">
    <property type="protein sequence ID" value="EFV96199.1"/>
    <property type="molecule type" value="Genomic_DNA"/>
</dbReference>
<accession>E7RTW3</accession>
<comment type="cofactor">
    <cofactor evidence="1">
        <name>FAD</name>
        <dbReference type="ChEBI" id="CHEBI:57692"/>
    </cofactor>
</comment>
<dbReference type="Pfam" id="PF00111">
    <property type="entry name" value="Fer2"/>
    <property type="match status" value="1"/>
</dbReference>
<proteinExistence type="predicted"/>
<dbReference type="HOGENOM" id="CLU_003827_7_0_4"/>
<dbReference type="SUPFAM" id="SSF54292">
    <property type="entry name" value="2Fe-2S ferredoxin-like"/>
    <property type="match status" value="1"/>
</dbReference>
<keyword evidence="6" id="KW-1185">Reference proteome</keyword>
<name>E7RTW3_9BURK</name>
<gene>
    <name evidence="5" type="ORF">HMPREF0551_0382</name>
</gene>
<dbReference type="InterPro" id="IPR017938">
    <property type="entry name" value="Riboflavin_synthase-like_b-brl"/>
</dbReference>
<dbReference type="STRING" id="887898.HMPREF0551_0382"/>
<keyword evidence="2" id="KW-0408">Iron</keyword>
<protein>
    <submittedName>
        <fullName evidence="5">Oxidoreductase NAD-binding domain protein</fullName>
    </submittedName>
</protein>